<dbReference type="AlphaFoldDB" id="A0A5B0BIK7"/>
<dbReference type="InterPro" id="IPR038772">
    <property type="entry name" value="Sph/SMPD2-like"/>
</dbReference>
<dbReference type="InterPro" id="IPR036404">
    <property type="entry name" value="Jacalin-like_lectin_dom_sf"/>
</dbReference>
<dbReference type="Proteomes" id="UP000324965">
    <property type="component" value="Unassembled WGS sequence"/>
</dbReference>
<dbReference type="GO" id="GO:0004519">
    <property type="term" value="F:endonuclease activity"/>
    <property type="evidence" value="ECO:0007669"/>
    <property type="project" value="UniProtKB-KW"/>
</dbReference>
<sequence>MRRLIGTLLAGTLAVTGLTATTAAADVGIAADTVTAAPSSGTFDVLTYNVAGLPDGLSSGNPSVNTPLISPRLGAYDIVNVQEDFNYHAALYAGDDHPYRTATSGGVPFGDGLNTLSDHPFEDFERVRWNDCTGTNCLTPKGFSLARVRLAEGVFVDLYNVHTNADDTADALAARRANIQQLSDFVRANSAGNAVIVMGDTNTRYTRAGDNIRTLVSENGLTDVWVRLVRGGSAPAQGGDALVCPTSAPPDTCEVVDKILYQGSRLVDLSATRYADEWAAFLDAAGGNLSDHFPHTADFSWTLPPDLRASDFFGGPHGTAFNDADDLPAAPSPRTLTLRGGSRLDGVSLALDGGTSLTHGGTGGTGGTAASLTLAAGEHLTSVKLTRGQKDGRTRIFSAAFTTDRSRTLSAGSPTGDAVTYTAPAGRQITGFTGRAGTEIDKLGVLYAPIT</sequence>
<protein>
    <submittedName>
        <fullName evidence="3">Endonuclease</fullName>
    </submittedName>
</protein>
<gene>
    <name evidence="3" type="ORF">FGF04_05875</name>
</gene>
<keyword evidence="4" id="KW-1185">Reference proteome</keyword>
<dbReference type="RefSeq" id="WP_149510150.1">
    <property type="nucleotide sequence ID" value="NZ_VDFC01000015.1"/>
</dbReference>
<dbReference type="Pfam" id="PF01419">
    <property type="entry name" value="Jacalin"/>
    <property type="match status" value="1"/>
</dbReference>
<dbReference type="Gene3D" id="3.60.10.10">
    <property type="entry name" value="Endonuclease/exonuclease/phosphatase"/>
    <property type="match status" value="1"/>
</dbReference>
<accession>A0A5B0BIK7</accession>
<evidence type="ECO:0000259" key="2">
    <source>
        <dbReference type="PROSITE" id="PS51752"/>
    </source>
</evidence>
<evidence type="ECO:0000313" key="3">
    <source>
        <dbReference type="EMBL" id="KAA0941486.1"/>
    </source>
</evidence>
<keyword evidence="3" id="KW-0378">Hydrolase</keyword>
<dbReference type="SUPFAM" id="SSF56219">
    <property type="entry name" value="DNase I-like"/>
    <property type="match status" value="1"/>
</dbReference>
<dbReference type="GO" id="GO:0005737">
    <property type="term" value="C:cytoplasm"/>
    <property type="evidence" value="ECO:0007669"/>
    <property type="project" value="TreeGrafter"/>
</dbReference>
<dbReference type="EMBL" id="VDFC01000015">
    <property type="protein sequence ID" value="KAA0941486.1"/>
    <property type="molecule type" value="Genomic_DNA"/>
</dbReference>
<feature type="domain" description="Jacalin-type lectin" evidence="2">
    <location>
        <begin position="307"/>
        <end position="449"/>
    </location>
</feature>
<dbReference type="GO" id="GO:0046856">
    <property type="term" value="P:phosphatidylinositol dephosphorylation"/>
    <property type="evidence" value="ECO:0007669"/>
    <property type="project" value="InterPro"/>
</dbReference>
<name>A0A5B0BIK7_9ACTN</name>
<dbReference type="SMART" id="SM00915">
    <property type="entry name" value="Jacalin"/>
    <property type="match status" value="1"/>
</dbReference>
<feature type="signal peptide" evidence="1">
    <location>
        <begin position="1"/>
        <end position="25"/>
    </location>
</feature>
<dbReference type="InterPro" id="IPR001229">
    <property type="entry name" value="Jacalin-like_lectin_dom"/>
</dbReference>
<feature type="chain" id="PRO_5022924387" evidence="1">
    <location>
        <begin position="26"/>
        <end position="451"/>
    </location>
</feature>
<dbReference type="PANTHER" id="PTHR16320">
    <property type="entry name" value="SPHINGOMYELINASE FAMILY MEMBER"/>
    <property type="match status" value="1"/>
</dbReference>
<dbReference type="InterPro" id="IPR000300">
    <property type="entry name" value="IPPc"/>
</dbReference>
<dbReference type="SUPFAM" id="SSF51101">
    <property type="entry name" value="Mannose-binding lectins"/>
    <property type="match status" value="1"/>
</dbReference>
<comment type="caution">
    <text evidence="3">The sequence shown here is derived from an EMBL/GenBank/DDBJ whole genome shotgun (WGS) entry which is preliminary data.</text>
</comment>
<keyword evidence="3" id="KW-0540">Nuclease</keyword>
<evidence type="ECO:0000313" key="4">
    <source>
        <dbReference type="Proteomes" id="UP000324965"/>
    </source>
</evidence>
<organism evidence="3 4">
    <name type="scientific">Streptomyces apricus</name>
    <dbReference type="NCBI Taxonomy" id="1828112"/>
    <lineage>
        <taxon>Bacteria</taxon>
        <taxon>Bacillati</taxon>
        <taxon>Actinomycetota</taxon>
        <taxon>Actinomycetes</taxon>
        <taxon>Kitasatosporales</taxon>
        <taxon>Streptomycetaceae</taxon>
        <taxon>Streptomyces</taxon>
    </lineage>
</organism>
<dbReference type="CDD" id="cd09615">
    <property type="entry name" value="Jacalin_EEP"/>
    <property type="match status" value="1"/>
</dbReference>
<dbReference type="GO" id="GO:0016791">
    <property type="term" value="F:phosphatase activity"/>
    <property type="evidence" value="ECO:0007669"/>
    <property type="project" value="InterPro"/>
</dbReference>
<dbReference type="GO" id="GO:0004767">
    <property type="term" value="F:sphingomyelin phosphodiesterase activity"/>
    <property type="evidence" value="ECO:0007669"/>
    <property type="project" value="InterPro"/>
</dbReference>
<evidence type="ECO:0000256" key="1">
    <source>
        <dbReference type="SAM" id="SignalP"/>
    </source>
</evidence>
<proteinExistence type="predicted"/>
<reference evidence="3 4" key="1">
    <citation type="submission" date="2019-05" db="EMBL/GenBank/DDBJ databases">
        <authorList>
            <person name="Hariharan J."/>
            <person name="Choudoir M.J."/>
            <person name="Diebold P."/>
            <person name="Panke-Buisse K."/>
            <person name="Buckley D.H."/>
        </authorList>
    </citation>
    <scope>NUCLEOTIDE SEQUENCE [LARGE SCALE GENOMIC DNA]</scope>
    <source>
        <strain evidence="3 4">SUN51</strain>
    </source>
</reference>
<keyword evidence="1" id="KW-0732">Signal</keyword>
<dbReference type="PANTHER" id="PTHR16320:SF1">
    <property type="entry name" value="SPHINGOMYELINASE DDB_G0288017"/>
    <property type="match status" value="1"/>
</dbReference>
<dbReference type="OrthoDB" id="7316663at2"/>
<dbReference type="Pfam" id="PF22669">
    <property type="entry name" value="Exo_endo_phos2"/>
    <property type="match status" value="1"/>
</dbReference>
<keyword evidence="3" id="KW-0255">Endonuclease</keyword>
<dbReference type="Gene3D" id="2.100.10.30">
    <property type="entry name" value="Jacalin-like lectin domain"/>
    <property type="match status" value="1"/>
</dbReference>
<dbReference type="PROSITE" id="PS51752">
    <property type="entry name" value="JACALIN_LECTIN"/>
    <property type="match status" value="1"/>
</dbReference>
<dbReference type="InterPro" id="IPR036691">
    <property type="entry name" value="Endo/exonu/phosph_ase_sf"/>
</dbReference>